<evidence type="ECO:0000256" key="21">
    <source>
        <dbReference type="ARBA" id="ARBA00023212"/>
    </source>
</evidence>
<feature type="repeat" description="WD" evidence="31">
    <location>
        <begin position="49"/>
        <end position="80"/>
    </location>
</feature>
<dbReference type="FunFam" id="1.25.40.470:FF:000005">
    <property type="entry name" value="Intraflagellar transport protein 122 homolog"/>
    <property type="match status" value="1"/>
</dbReference>
<dbReference type="GO" id="GO:0030991">
    <property type="term" value="C:intraciliary transport particle A"/>
    <property type="evidence" value="ECO:0007669"/>
    <property type="project" value="TreeGrafter"/>
</dbReference>
<evidence type="ECO:0000256" key="5">
    <source>
        <dbReference type="ARBA" id="ARBA00022543"/>
    </source>
</evidence>
<feature type="transmembrane region" description="Helical" evidence="32">
    <location>
        <begin position="1198"/>
        <end position="1226"/>
    </location>
</feature>
<feature type="glycosylation site" description="N-linked (GlcNAc...) asparagine" evidence="28">
    <location>
        <position position="1125"/>
    </location>
</feature>
<keyword evidence="20 28" id="KW-0325">Glycoprotein</keyword>
<evidence type="ECO:0000256" key="3">
    <source>
        <dbReference type="ARBA" id="ARBA00022473"/>
    </source>
</evidence>
<dbReference type="GO" id="GO:0035721">
    <property type="term" value="P:intraciliary retrograde transport"/>
    <property type="evidence" value="ECO:0007669"/>
    <property type="project" value="TreeGrafter"/>
</dbReference>
<evidence type="ECO:0000256" key="15">
    <source>
        <dbReference type="ARBA" id="ARBA00023040"/>
    </source>
</evidence>
<dbReference type="InterPro" id="IPR000276">
    <property type="entry name" value="GPCR_Rhodpsn"/>
</dbReference>
<dbReference type="SMART" id="SM00320">
    <property type="entry name" value="WD40"/>
    <property type="match status" value="6"/>
</dbReference>
<evidence type="ECO:0000256" key="24">
    <source>
        <dbReference type="ARBA" id="ARBA00023305"/>
    </source>
</evidence>
<dbReference type="InterPro" id="IPR027430">
    <property type="entry name" value="Retinal_BS"/>
</dbReference>
<dbReference type="Pfam" id="PF00001">
    <property type="entry name" value="7tm_1"/>
    <property type="match status" value="1"/>
</dbReference>
<evidence type="ECO:0000256" key="20">
    <source>
        <dbReference type="ARBA" id="ARBA00023180"/>
    </source>
</evidence>
<keyword evidence="5 32" id="KW-0600">Photoreceptor protein</keyword>
<dbReference type="Pfam" id="PF25144">
    <property type="entry name" value="Zn_ribbon_IFT122"/>
    <property type="match status" value="1"/>
</dbReference>
<dbReference type="InterPro" id="IPR017452">
    <property type="entry name" value="GPCR_Rhodpsn_7TM"/>
</dbReference>
<accession>A0A8S4BRH0</accession>
<dbReference type="InterPro" id="IPR000732">
    <property type="entry name" value="Rhodopsin"/>
</dbReference>
<keyword evidence="18 27" id="KW-1015">Disulfide bond</keyword>
<keyword evidence="29" id="KW-0449">Lipoprotein</keyword>
<keyword evidence="7 31" id="KW-0853">WD repeat</keyword>
<protein>
    <recommendedName>
        <fullName evidence="32">Rhodopsin</fullName>
    </recommendedName>
</protein>
<dbReference type="PROSITE" id="PS50082">
    <property type="entry name" value="WD_REPEATS_2"/>
    <property type="match status" value="1"/>
</dbReference>
<feature type="lipid moiety-binding region" description="S-palmitoyl cysteine" evidence="29">
    <location>
        <position position="1441"/>
    </location>
</feature>
<keyword evidence="24" id="KW-0844">Vision</keyword>
<dbReference type="GO" id="GO:0097730">
    <property type="term" value="C:non-motile cilium"/>
    <property type="evidence" value="ECO:0007669"/>
    <property type="project" value="TreeGrafter"/>
</dbReference>
<keyword evidence="15 32" id="KW-0297">G-protein coupled receptor</keyword>
<feature type="disulfide bond" evidence="27">
    <location>
        <begin position="1233"/>
        <end position="1305"/>
    </location>
</feature>
<dbReference type="Gene3D" id="1.20.1070.10">
    <property type="entry name" value="Rhodopsin 7-helix transmembrane proteins"/>
    <property type="match status" value="1"/>
</dbReference>
<keyword evidence="9 32" id="KW-0812">Transmembrane</keyword>
<dbReference type="GO" id="GO:0009881">
    <property type="term" value="F:photoreceptor activity"/>
    <property type="evidence" value="ECO:0007669"/>
    <property type="project" value="UniProtKB-KW"/>
</dbReference>
<dbReference type="SUPFAM" id="SSF50978">
    <property type="entry name" value="WD40 repeat-like"/>
    <property type="match status" value="1"/>
</dbReference>
<dbReference type="Proteomes" id="UP000677803">
    <property type="component" value="Unassembled WGS sequence"/>
</dbReference>
<keyword evidence="13 32" id="KW-1133">Transmembrane helix</keyword>
<dbReference type="PROSITE" id="PS50294">
    <property type="entry name" value="WD_REPEATS_REGION"/>
    <property type="match status" value="1"/>
</dbReference>
<keyword evidence="6" id="KW-0597">Phosphoprotein</keyword>
<feature type="domain" description="G-protein coupled receptors family 1 profile" evidence="33">
    <location>
        <begin position="1177"/>
        <end position="1424"/>
    </location>
</feature>
<evidence type="ECO:0000256" key="1">
    <source>
        <dbReference type="ARBA" id="ARBA00004120"/>
    </source>
</evidence>
<dbReference type="GO" id="GO:0007507">
    <property type="term" value="P:heart development"/>
    <property type="evidence" value="ECO:0007669"/>
    <property type="project" value="UniProtKB-ARBA"/>
</dbReference>
<dbReference type="InterPro" id="IPR056153">
    <property type="entry name" value="Beta-prop_IFT122_1st"/>
</dbReference>
<evidence type="ECO:0000256" key="19">
    <source>
        <dbReference type="ARBA" id="ARBA00023170"/>
    </source>
</evidence>
<keyword evidence="22 32" id="KW-0807">Transducer</keyword>
<feature type="binding site" evidence="25">
    <location>
        <position position="1397"/>
    </location>
    <ligand>
        <name>Zn(2+)</name>
        <dbReference type="ChEBI" id="CHEBI:29105"/>
    </ligand>
</feature>
<keyword evidence="23" id="KW-0966">Cell projection</keyword>
<dbReference type="GO" id="GO:0007601">
    <property type="term" value="P:visual perception"/>
    <property type="evidence" value="ECO:0007669"/>
    <property type="project" value="UniProtKB-KW"/>
</dbReference>
<evidence type="ECO:0000256" key="25">
    <source>
        <dbReference type="PIRSR" id="PIRSR600732-1"/>
    </source>
</evidence>
<keyword evidence="8 32" id="KW-0716">Sensory transduction</keyword>
<dbReference type="GO" id="GO:1905515">
    <property type="term" value="P:non-motile cilium assembly"/>
    <property type="evidence" value="ECO:0007669"/>
    <property type="project" value="TreeGrafter"/>
</dbReference>
<evidence type="ECO:0000313" key="35">
    <source>
        <dbReference type="Proteomes" id="UP000677803"/>
    </source>
</evidence>
<keyword evidence="16" id="KW-0969">Cilium</keyword>
<evidence type="ECO:0000256" key="27">
    <source>
        <dbReference type="PIRSR" id="PIRSR600732-3"/>
    </source>
</evidence>
<evidence type="ECO:0000256" key="10">
    <source>
        <dbReference type="ARBA" id="ARBA00022737"/>
    </source>
</evidence>
<dbReference type="InterPro" id="IPR001680">
    <property type="entry name" value="WD40_rpt"/>
</dbReference>
<keyword evidence="10" id="KW-0677">Repeat</keyword>
<dbReference type="PRINTS" id="PR00237">
    <property type="entry name" value="GPCRRHODOPSN"/>
</dbReference>
<dbReference type="Pfam" id="PF23377">
    <property type="entry name" value="Beta-prop_IFT122_2nd"/>
    <property type="match status" value="1"/>
</dbReference>
<feature type="transmembrane region" description="Helical" evidence="32">
    <location>
        <begin position="1277"/>
        <end position="1297"/>
    </location>
</feature>
<proteinExistence type="inferred from homology"/>
<dbReference type="CDD" id="cd15080">
    <property type="entry name" value="7tmA_MWS_opsin"/>
    <property type="match status" value="1"/>
</dbReference>
<dbReference type="Pfam" id="PF25295">
    <property type="entry name" value="TPR_IFT122"/>
    <property type="match status" value="1"/>
</dbReference>
<comment type="similarity">
    <text evidence="32">Belongs to the G-protein coupled receptor 1 family. Opsin subfamily.</text>
</comment>
<dbReference type="FunFam" id="1.20.1070.10:FF:000018">
    <property type="entry name" value="Rhodopsin"/>
    <property type="match status" value="1"/>
</dbReference>
<feature type="transmembrane region" description="Helical" evidence="32">
    <location>
        <begin position="1321"/>
        <end position="1341"/>
    </location>
</feature>
<dbReference type="SUPFAM" id="SSF81321">
    <property type="entry name" value="Family A G protein-coupled receptor-like"/>
    <property type="match status" value="1"/>
</dbReference>
<comment type="caution">
    <text evidence="34">The sequence shown here is derived from an EMBL/GenBank/DDBJ whole genome shotgun (WGS) entry which is preliminary data.</text>
</comment>
<dbReference type="GO" id="GO:0007399">
    <property type="term" value="P:nervous system development"/>
    <property type="evidence" value="ECO:0007669"/>
    <property type="project" value="UniProtKB-ARBA"/>
</dbReference>
<evidence type="ECO:0000256" key="26">
    <source>
        <dbReference type="PIRSR" id="PIRSR600732-2"/>
    </source>
</evidence>
<dbReference type="Pfam" id="PF23381">
    <property type="entry name" value="Beta-prop_IFT122_1st"/>
    <property type="match status" value="2"/>
</dbReference>
<dbReference type="GO" id="GO:0046872">
    <property type="term" value="F:metal ion binding"/>
    <property type="evidence" value="ECO:0007669"/>
    <property type="project" value="UniProtKB-KW"/>
</dbReference>
<keyword evidence="4" id="KW-0963">Cytoplasm</keyword>
<dbReference type="FunFam" id="2.130.10.10:FF:000176">
    <property type="entry name" value="Intraflagellar transport protein 122 homolog"/>
    <property type="match status" value="1"/>
</dbReference>
<dbReference type="InterPro" id="IPR015943">
    <property type="entry name" value="WD40/YVTN_repeat-like_dom_sf"/>
</dbReference>
<evidence type="ECO:0000259" key="33">
    <source>
        <dbReference type="PROSITE" id="PS50262"/>
    </source>
</evidence>
<evidence type="ECO:0000256" key="32">
    <source>
        <dbReference type="RuleBase" id="RU004951"/>
    </source>
</evidence>
<keyword evidence="21" id="KW-0206">Cytoskeleton</keyword>
<evidence type="ECO:0000256" key="12">
    <source>
        <dbReference type="ARBA" id="ARBA00022925"/>
    </source>
</evidence>
<dbReference type="Gene3D" id="1.25.40.470">
    <property type="match status" value="1"/>
</dbReference>
<dbReference type="Gene3D" id="2.130.10.10">
    <property type="entry name" value="YVTN repeat-like/Quinoprotein amine dehydrogenase"/>
    <property type="match status" value="2"/>
</dbReference>
<dbReference type="PROSITE" id="PS50262">
    <property type="entry name" value="G_PROTEIN_RECEP_F1_2"/>
    <property type="match status" value="1"/>
</dbReference>
<dbReference type="PRINTS" id="PR00238">
    <property type="entry name" value="OPSIN"/>
</dbReference>
<comment type="subcellular location">
    <subcellularLocation>
        <location evidence="1">Cytoplasm</location>
        <location evidence="1">Cytoskeleton</location>
        <location evidence="1">Cilium basal body</location>
    </subcellularLocation>
    <subcellularLocation>
        <location evidence="2 32">Membrane</location>
        <topology evidence="2 32">Multi-pass membrane protein</topology>
    </subcellularLocation>
</comment>
<feature type="transmembrane region" description="Helical" evidence="32">
    <location>
        <begin position="1406"/>
        <end position="1427"/>
    </location>
</feature>
<dbReference type="PROSITE" id="PS00237">
    <property type="entry name" value="G_PROTEIN_RECEP_F1_1"/>
    <property type="match status" value="1"/>
</dbReference>
<dbReference type="InterPro" id="IPR036322">
    <property type="entry name" value="WD40_repeat_dom_sf"/>
</dbReference>
<dbReference type="GO" id="GO:0048593">
    <property type="term" value="P:camera-type eye morphogenesis"/>
    <property type="evidence" value="ECO:0007669"/>
    <property type="project" value="UniProtKB-ARBA"/>
</dbReference>
<evidence type="ECO:0000256" key="28">
    <source>
        <dbReference type="PIRSR" id="PIRSR600732-4"/>
    </source>
</evidence>
<evidence type="ECO:0000256" key="18">
    <source>
        <dbReference type="ARBA" id="ARBA00023157"/>
    </source>
</evidence>
<keyword evidence="26" id="KW-0479">Metal-binding</keyword>
<evidence type="ECO:0000256" key="8">
    <source>
        <dbReference type="ARBA" id="ARBA00022606"/>
    </source>
</evidence>
<dbReference type="EMBL" id="CAJRST010041110">
    <property type="protein sequence ID" value="CAG6021627.1"/>
    <property type="molecule type" value="Genomic_DNA"/>
</dbReference>
<keyword evidence="14 30" id="KW-0157">Chromophore</keyword>
<evidence type="ECO:0000256" key="13">
    <source>
        <dbReference type="ARBA" id="ARBA00022989"/>
    </source>
</evidence>
<evidence type="ECO:0000256" key="16">
    <source>
        <dbReference type="ARBA" id="ARBA00023069"/>
    </source>
</evidence>
<feature type="transmembrane region" description="Helical" evidence="32">
    <location>
        <begin position="1238"/>
        <end position="1256"/>
    </location>
</feature>
<evidence type="ECO:0000256" key="11">
    <source>
        <dbReference type="ARBA" id="ARBA00022794"/>
    </source>
</evidence>
<evidence type="ECO:0000256" key="6">
    <source>
        <dbReference type="ARBA" id="ARBA00022553"/>
    </source>
</evidence>
<dbReference type="InterPro" id="IPR056838">
    <property type="entry name" value="Zn_ribbon_IFT122"/>
</dbReference>
<name>A0A8S4BRH0_9TELE</name>
<feature type="modified residue" description="N6-(retinylidene)lysine" evidence="30">
    <location>
        <position position="1414"/>
    </location>
</feature>
<keyword evidence="3" id="KW-0217">Developmental protein</keyword>
<keyword evidence="17 32" id="KW-0472">Membrane</keyword>
<feature type="transmembrane region" description="Helical" evidence="32">
    <location>
        <begin position="1163"/>
        <end position="1186"/>
    </location>
</feature>
<dbReference type="GO" id="GO:0045184">
    <property type="term" value="P:establishment of protein localization"/>
    <property type="evidence" value="ECO:0007669"/>
    <property type="project" value="UniProtKB-ARBA"/>
</dbReference>
<dbReference type="FunFam" id="1.25.40.470:FF:000003">
    <property type="entry name" value="intraflagellar transport protein 122 homolog"/>
    <property type="match status" value="1"/>
</dbReference>
<dbReference type="InterPro" id="IPR019477">
    <property type="entry name" value="Rhodopsin_N"/>
</dbReference>
<evidence type="ECO:0000313" key="34">
    <source>
        <dbReference type="EMBL" id="CAG6021627.1"/>
    </source>
</evidence>
<dbReference type="PROSITE" id="PS00238">
    <property type="entry name" value="OPSIN"/>
    <property type="match status" value="1"/>
</dbReference>
<dbReference type="InterPro" id="IPR057411">
    <property type="entry name" value="TPR_IFT122"/>
</dbReference>
<reference evidence="34" key="1">
    <citation type="submission" date="2021-05" db="EMBL/GenBank/DDBJ databases">
        <authorList>
            <person name="Tigano A."/>
        </authorList>
    </citation>
    <scope>NUCLEOTIDE SEQUENCE</scope>
</reference>
<dbReference type="InterPro" id="IPR011047">
    <property type="entry name" value="Quinoprotein_ADH-like_sf"/>
</dbReference>
<dbReference type="OrthoDB" id="10255582at2759"/>
<dbReference type="GO" id="GO:0004930">
    <property type="term" value="F:G protein-coupled receptor activity"/>
    <property type="evidence" value="ECO:0007669"/>
    <property type="project" value="UniProtKB-KW"/>
</dbReference>
<dbReference type="PRINTS" id="PR00579">
    <property type="entry name" value="RHODOPSIN"/>
</dbReference>
<dbReference type="PANTHER" id="PTHR12764">
    <property type="entry name" value="WD REPEAT DOMAIN-RELATED"/>
    <property type="match status" value="1"/>
</dbReference>
<keyword evidence="19 32" id="KW-0675">Receptor</keyword>
<evidence type="ECO:0000256" key="9">
    <source>
        <dbReference type="ARBA" id="ARBA00022692"/>
    </source>
</evidence>
<dbReference type="InterPro" id="IPR056152">
    <property type="entry name" value="Beta-prop_IFT122_2nd"/>
</dbReference>
<keyword evidence="11" id="KW-0970">Cilium biogenesis/degradation</keyword>
<evidence type="ECO:0000256" key="30">
    <source>
        <dbReference type="PIRSR" id="PIRSR600732-50"/>
    </source>
</evidence>
<dbReference type="InterPro" id="IPR001760">
    <property type="entry name" value="Opsin"/>
</dbReference>
<evidence type="ECO:0000256" key="7">
    <source>
        <dbReference type="ARBA" id="ARBA00022574"/>
    </source>
</evidence>
<dbReference type="GO" id="GO:0007602">
    <property type="term" value="P:phototransduction"/>
    <property type="evidence" value="ECO:0007669"/>
    <property type="project" value="UniProtKB-KW"/>
</dbReference>
<keyword evidence="26" id="KW-0862">Zinc</keyword>
<dbReference type="Pfam" id="PF10413">
    <property type="entry name" value="Rhodopsin_N"/>
    <property type="match status" value="1"/>
</dbReference>
<organism evidence="34 35">
    <name type="scientific">Menidia menidia</name>
    <name type="common">Atlantic silverside</name>
    <dbReference type="NCBI Taxonomy" id="238744"/>
    <lineage>
        <taxon>Eukaryota</taxon>
        <taxon>Metazoa</taxon>
        <taxon>Chordata</taxon>
        <taxon>Craniata</taxon>
        <taxon>Vertebrata</taxon>
        <taxon>Euteleostomi</taxon>
        <taxon>Actinopterygii</taxon>
        <taxon>Neopterygii</taxon>
        <taxon>Teleostei</taxon>
        <taxon>Neoteleostei</taxon>
        <taxon>Acanthomorphata</taxon>
        <taxon>Ovalentaria</taxon>
        <taxon>Atherinomorphae</taxon>
        <taxon>Atheriniformes</taxon>
        <taxon>Atherinopsidae</taxon>
        <taxon>Menidiinae</taxon>
        <taxon>Menidia</taxon>
    </lineage>
</organism>
<sequence length="1471" mass="167023">MRAVQVWQDKVRERVYDLAFKPDGSQLIIAAGLRVLVYDAAEGTLIQPLKGHKDTVYCVAYAKDGKRFASGSADKSIIIWTSKLEGILKYTHNDSIQCVAYNPVTHQLASCSSSDFGLWSPEQKSVNKHKVSSKITCCGWTNDGQYLALGMMNGVVSICNKNGDEKVKIERPGGSSSPIWSIAWNPSKDEHNDTLAVADWGQKLSFYQLSGKQIGKDRTLNYDPCCVSYFSKGEYIVMGGSDKQVLGCQDGTIACYQLIFSTVHGLYKDRYAYRDSMTDVIVQHLISEKKVRIKCRELVKKIAIYRNRLAIQLPEKILIYELYSDDSSDMYYCIKEKICRRFECNLLVVCSQHIILCQEKRLQCLSFTSVREKEWVMESLIRYIKVIGGPPGREGLLVGLKNGAILKIFVDNPFPITLLKLSTSVRCLDMSASRNKLAVVDEHNTLLVYEINSKELLFQEPNANSVAWNTQCEDMLCFSGNGYLNIKASNFPVHQQKMQGFMVGYNGSKIFCLHVYSMSAVEVPQSAPMYQYLERKMFKEAYQIACLGVTDSDWRDLATEALEGLDFETAKKAFIRIRDLRYLELINSIEERKKRGESDNELFLADVCAFQGKFHEAAKLYKRNGHESRALSMYTDLRMFEYAKEFVGATDPKSTRMLMTKQADWAKSSKEPRAAAEMYLSAGEHLKAIDIIGEHGWADMLIDIARKLDKAEREPLAKCALHFKKLKHHGYASETYSKMGDLKALLDLHVETRHWEEAFSLVEKHPQFKYDVFVPYAQWLAENDRFEEAQKAGRQSEAVKVLEQLTHNAVVENRFNDAGYYYWMLSMQCLDIARENEDQMDIMLKKFERFQHLAELYHVYRSIQRYTSRKLGAYKLARYSYEKLQELHVPSRFLESIELGSLAIRAKPFHDNEDLIEGMMCYRCSTNNPLLNNQGSVCINCRQPFIYSASSYEVLPLVQFYLEEGIGDEEALSLIDLEVPHTDQREAQGQDVDSGKLQSFRIDDGLDDAEEDPFTAKMSFEQGGSTFVPVKVSRSVLCSMSRRDVLIKRWPRPLKWEYFRSLLPDVSITMCPTCFKGVPESISFPHPSINLAPSFPAQQHHQAHSAAFFIEFSEEEKTSTAAAMNGTEGPNFYVPMSNRTGLVRSPFEYPQYYLAEPWKFSLLAAYMLFLIITAFPINFLTLYVTVKHKKLRNPLNYVLLNLAVADLFMIIGGFTVTLYTALHGYFILGISGCNVEGFFATLGGEIALWSLVVLAVERYVVVCKPMTNFRFGEKHAIAGLGFSWVMAMTCATPPLYIPEGMQCSCGIDYYTPKPEINNTSFVIYMFVLHFCIPLFIIFFCYGRLLCTVRAAAAQQQESETTQRAEKEVTRMVIVMVVSFLVCWVPYATVAWYIFANQGVEFGPVFMTAPAFFAKSSALYNPVIYILLNRQFRNCMITTVCCGKNPFGDDEAAAAVSKTQTSSISSSQVAPA</sequence>
<evidence type="ECO:0000256" key="17">
    <source>
        <dbReference type="ARBA" id="ARBA00023136"/>
    </source>
</evidence>
<feature type="lipid moiety-binding region" description="S-palmitoyl cysteine" evidence="29">
    <location>
        <position position="1440"/>
    </location>
</feature>
<dbReference type="PANTHER" id="PTHR12764:SF4">
    <property type="entry name" value="INTRAFLAGELLAR TRANSPORT PROTEIN 122 HOMOLOG"/>
    <property type="match status" value="1"/>
</dbReference>
<dbReference type="GO" id="GO:0008589">
    <property type="term" value="P:regulation of smoothened signaling pathway"/>
    <property type="evidence" value="ECO:0007669"/>
    <property type="project" value="UniProtKB-ARBA"/>
</dbReference>
<feature type="glycosylation site" description="N-linked (GlcNAc...) asparagine" evidence="28">
    <location>
        <position position="1138"/>
    </location>
</feature>
<feature type="site" description="Plays an important role in the conformation switch to the active conformation" evidence="26">
    <location>
        <position position="1236"/>
    </location>
</feature>
<evidence type="ECO:0000256" key="23">
    <source>
        <dbReference type="ARBA" id="ARBA00023273"/>
    </source>
</evidence>
<evidence type="ECO:0000256" key="29">
    <source>
        <dbReference type="PIRSR" id="PIRSR600732-5"/>
    </source>
</evidence>
<dbReference type="GO" id="GO:0016020">
    <property type="term" value="C:membrane"/>
    <property type="evidence" value="ECO:0007669"/>
    <property type="project" value="UniProtKB-SubCell"/>
</dbReference>
<gene>
    <name evidence="34" type="ORF">MMEN_LOCUS21835</name>
</gene>
<evidence type="ECO:0000256" key="14">
    <source>
        <dbReference type="ARBA" id="ARBA00022991"/>
    </source>
</evidence>
<evidence type="ECO:0000256" key="31">
    <source>
        <dbReference type="PROSITE-ProRule" id="PRU00221"/>
    </source>
</evidence>
<evidence type="ECO:0000256" key="4">
    <source>
        <dbReference type="ARBA" id="ARBA00022490"/>
    </source>
</evidence>
<dbReference type="GO" id="GO:0061512">
    <property type="term" value="P:protein localization to cilium"/>
    <property type="evidence" value="ECO:0007669"/>
    <property type="project" value="TreeGrafter"/>
</dbReference>
<dbReference type="SUPFAM" id="SSF50998">
    <property type="entry name" value="Quinoprotein alcohol dehydrogenase-like"/>
    <property type="match status" value="1"/>
</dbReference>
<dbReference type="InterPro" id="IPR039857">
    <property type="entry name" value="Ift122/121"/>
</dbReference>
<comment type="PTM">
    <text evidence="30">Contains one covalently linked retinal chromophore.</text>
</comment>
<evidence type="ECO:0000256" key="2">
    <source>
        <dbReference type="ARBA" id="ARBA00004141"/>
    </source>
</evidence>
<evidence type="ECO:0000256" key="22">
    <source>
        <dbReference type="ARBA" id="ARBA00023224"/>
    </source>
</evidence>
<keyword evidence="35" id="KW-1185">Reference proteome</keyword>
<keyword evidence="12 30" id="KW-0681">Retinal protein</keyword>
<feature type="transmembrane region" description="Helical" evidence="32">
    <location>
        <begin position="1372"/>
        <end position="1394"/>
    </location>
</feature>